<gene>
    <name evidence="9" type="ORF">GRI99_05515</name>
</gene>
<accession>A0A844YX92</accession>
<feature type="signal peptide" evidence="7">
    <location>
        <begin position="1"/>
        <end position="21"/>
    </location>
</feature>
<sequence length="656" mass="69350">MIRTPLRIALLSSLATLAACATVPSAPVAQLPLASRAVPLVNADGLQFRDLDRNGALTPYEDWRLSPEARAADLLARMTLAEKAGQMVVGNLPGNTPPWQPATGYGEDGVRTMIRDNHVTSAVSRLSVPARPLLAANNHLQEIAEEGRLGIPFLVTTDPRHGFTELVGASTTGGQFSQWPNGVGLAALADPVVTRRYAELVAEDLRATGFAMLLGPQIDLASEPRWPRNFDTLGEDAEVSASLAEAFVTGLQGGADGIAPGGVAAVVKHFAGYGASSNGFDAHNYYGRHARVTAAEWPAQVRPFEGAFRARPSSVMPAYPIIQELTINGAAVEQVGAGYSRHVMVDELRERLGFTGVTLSDWAITNDCSQVCRDGVPAGQMPDWSSISTAWGVEELTRPQRFAKAIAVGMDQFGGVDDPAPLVAAVEQGLVSEAQVDAAVTRILVRSFELGLFDAPFVDEALADTVGTPEEVAWGLRVQAQSSVLLEADRPLNLAPGTRILLSGVSEEAARAAGLVPVSDPAEAQAAILRTRSPSEMLHPGYPFGAMHQEGSLAFPADHPARQFIDGLPAGLPLYAAVQLDRPAILTPVKARANVLLATFGTGDAALLQVLTGTEEPKGRLPFELPSSMAAVEAQSPGTAADSADPLYRLGYRLER</sequence>
<keyword evidence="4 7" id="KW-0732">Signal</keyword>
<reference evidence="9 10" key="1">
    <citation type="submission" date="2019-12" db="EMBL/GenBank/DDBJ databases">
        <title>Genomic-based taxomic classification of the family Erythrobacteraceae.</title>
        <authorList>
            <person name="Xu L."/>
        </authorList>
    </citation>
    <scope>NUCLEOTIDE SEQUENCE [LARGE SCALE GENOMIC DNA]</scope>
    <source>
        <strain evidence="9 10">M0322</strain>
    </source>
</reference>
<dbReference type="Gene3D" id="3.40.50.1700">
    <property type="entry name" value="Glycoside hydrolase family 3 C-terminal domain"/>
    <property type="match status" value="1"/>
</dbReference>
<feature type="chain" id="PRO_5032949500" description="beta-glucosidase" evidence="7">
    <location>
        <begin position="22"/>
        <end position="656"/>
    </location>
</feature>
<dbReference type="GO" id="GO:0009251">
    <property type="term" value="P:glucan catabolic process"/>
    <property type="evidence" value="ECO:0007669"/>
    <property type="project" value="TreeGrafter"/>
</dbReference>
<dbReference type="InterPro" id="IPR036962">
    <property type="entry name" value="Glyco_hydro_3_N_sf"/>
</dbReference>
<evidence type="ECO:0000256" key="1">
    <source>
        <dbReference type="ARBA" id="ARBA00000448"/>
    </source>
</evidence>
<organism evidence="9 10">
    <name type="scientific">Alteraurantiacibacter buctensis</name>
    <dbReference type="NCBI Taxonomy" id="1503981"/>
    <lineage>
        <taxon>Bacteria</taxon>
        <taxon>Pseudomonadati</taxon>
        <taxon>Pseudomonadota</taxon>
        <taxon>Alphaproteobacteria</taxon>
        <taxon>Sphingomonadales</taxon>
        <taxon>Erythrobacteraceae</taxon>
        <taxon>Alteraurantiacibacter</taxon>
    </lineage>
</organism>
<dbReference type="GO" id="GO:0008422">
    <property type="term" value="F:beta-glucosidase activity"/>
    <property type="evidence" value="ECO:0007669"/>
    <property type="project" value="UniProtKB-EC"/>
</dbReference>
<dbReference type="RefSeq" id="WP_160771045.1">
    <property type="nucleotide sequence ID" value="NZ_WTYV01000002.1"/>
</dbReference>
<proteinExistence type="inferred from homology"/>
<dbReference type="InterPro" id="IPR036881">
    <property type="entry name" value="Glyco_hydro_3_C_sf"/>
</dbReference>
<dbReference type="PROSITE" id="PS51257">
    <property type="entry name" value="PROKAR_LIPOPROTEIN"/>
    <property type="match status" value="1"/>
</dbReference>
<evidence type="ECO:0000256" key="6">
    <source>
        <dbReference type="ARBA" id="ARBA00023295"/>
    </source>
</evidence>
<dbReference type="InterPro" id="IPR051915">
    <property type="entry name" value="Cellulose_Degrad_GH3"/>
</dbReference>
<dbReference type="InterPro" id="IPR001764">
    <property type="entry name" value="Glyco_hydro_3_N"/>
</dbReference>
<dbReference type="EC" id="3.2.1.21" evidence="3"/>
<dbReference type="SUPFAM" id="SSF52279">
    <property type="entry name" value="Beta-D-glucan exohydrolase, C-terminal domain"/>
    <property type="match status" value="1"/>
</dbReference>
<name>A0A844YX92_9SPHN</name>
<dbReference type="Proteomes" id="UP000466966">
    <property type="component" value="Unassembled WGS sequence"/>
</dbReference>
<dbReference type="EMBL" id="WTYV01000002">
    <property type="protein sequence ID" value="MXO71094.1"/>
    <property type="molecule type" value="Genomic_DNA"/>
</dbReference>
<comment type="caution">
    <text evidence="9">The sequence shown here is derived from an EMBL/GenBank/DDBJ whole genome shotgun (WGS) entry which is preliminary data.</text>
</comment>
<dbReference type="PANTHER" id="PTHR30620:SF16">
    <property type="entry name" value="LYSOSOMAL BETA GLUCOSIDASE"/>
    <property type="match status" value="1"/>
</dbReference>
<dbReference type="Pfam" id="PF00933">
    <property type="entry name" value="Glyco_hydro_3"/>
    <property type="match status" value="1"/>
</dbReference>
<keyword evidence="6" id="KW-0326">Glycosidase</keyword>
<protein>
    <recommendedName>
        <fullName evidence="3">beta-glucosidase</fullName>
        <ecNumber evidence="3">3.2.1.21</ecNumber>
    </recommendedName>
</protein>
<dbReference type="AlphaFoldDB" id="A0A844YX92"/>
<evidence type="ECO:0000313" key="9">
    <source>
        <dbReference type="EMBL" id="MXO71094.1"/>
    </source>
</evidence>
<comment type="catalytic activity">
    <reaction evidence="1">
        <text>Hydrolysis of terminal, non-reducing beta-D-glucosyl residues with release of beta-D-glucose.</text>
        <dbReference type="EC" id="3.2.1.21"/>
    </reaction>
</comment>
<comment type="similarity">
    <text evidence="2">Belongs to the glycosyl hydrolase 3 family.</text>
</comment>
<dbReference type="PRINTS" id="PR00133">
    <property type="entry name" value="GLHYDRLASE3"/>
</dbReference>
<evidence type="ECO:0000313" key="10">
    <source>
        <dbReference type="Proteomes" id="UP000466966"/>
    </source>
</evidence>
<evidence type="ECO:0000256" key="7">
    <source>
        <dbReference type="SAM" id="SignalP"/>
    </source>
</evidence>
<dbReference type="Gene3D" id="3.20.20.300">
    <property type="entry name" value="Glycoside hydrolase, family 3, N-terminal domain"/>
    <property type="match status" value="1"/>
</dbReference>
<dbReference type="PANTHER" id="PTHR30620">
    <property type="entry name" value="PERIPLASMIC BETA-GLUCOSIDASE-RELATED"/>
    <property type="match status" value="1"/>
</dbReference>
<dbReference type="InterPro" id="IPR017853">
    <property type="entry name" value="GH"/>
</dbReference>
<dbReference type="OrthoDB" id="9781691at2"/>
<evidence type="ECO:0000256" key="2">
    <source>
        <dbReference type="ARBA" id="ARBA00005336"/>
    </source>
</evidence>
<keyword evidence="5 9" id="KW-0378">Hydrolase</keyword>
<evidence type="ECO:0000256" key="4">
    <source>
        <dbReference type="ARBA" id="ARBA00022729"/>
    </source>
</evidence>
<keyword evidence="10" id="KW-1185">Reference proteome</keyword>
<evidence type="ECO:0000259" key="8">
    <source>
        <dbReference type="Pfam" id="PF00933"/>
    </source>
</evidence>
<feature type="domain" description="Glycoside hydrolase family 3 N-terminal" evidence="8">
    <location>
        <begin position="80"/>
        <end position="444"/>
    </location>
</feature>
<evidence type="ECO:0000256" key="3">
    <source>
        <dbReference type="ARBA" id="ARBA00012744"/>
    </source>
</evidence>
<evidence type="ECO:0000256" key="5">
    <source>
        <dbReference type="ARBA" id="ARBA00022801"/>
    </source>
</evidence>
<dbReference type="SUPFAM" id="SSF51445">
    <property type="entry name" value="(Trans)glycosidases"/>
    <property type="match status" value="1"/>
</dbReference>